<dbReference type="PANTHER" id="PTHR24074">
    <property type="entry name" value="CO-CHAPERONE PROTEIN DJLA"/>
    <property type="match status" value="1"/>
</dbReference>
<dbReference type="AlphaFoldDB" id="A0A645CWV4"/>
<evidence type="ECO:0000256" key="1">
    <source>
        <dbReference type="SAM" id="MobiDB-lite"/>
    </source>
</evidence>
<feature type="region of interest" description="Disordered" evidence="1">
    <location>
        <begin position="72"/>
        <end position="114"/>
    </location>
</feature>
<dbReference type="SUPFAM" id="SSF46565">
    <property type="entry name" value="Chaperone J-domain"/>
    <property type="match status" value="1"/>
</dbReference>
<organism evidence="3">
    <name type="scientific">bioreactor metagenome</name>
    <dbReference type="NCBI Taxonomy" id="1076179"/>
    <lineage>
        <taxon>unclassified sequences</taxon>
        <taxon>metagenomes</taxon>
        <taxon>ecological metagenomes</taxon>
    </lineage>
</organism>
<dbReference type="SUPFAM" id="SSF48371">
    <property type="entry name" value="ARM repeat"/>
    <property type="match status" value="1"/>
</dbReference>
<reference evidence="3" key="1">
    <citation type="submission" date="2019-08" db="EMBL/GenBank/DDBJ databases">
        <authorList>
            <person name="Kucharzyk K."/>
            <person name="Murdoch R.W."/>
            <person name="Higgins S."/>
            <person name="Loffler F."/>
        </authorList>
    </citation>
    <scope>NUCLEOTIDE SEQUENCE</scope>
</reference>
<evidence type="ECO:0000259" key="2">
    <source>
        <dbReference type="PROSITE" id="PS50076"/>
    </source>
</evidence>
<dbReference type="InterPro" id="IPR016024">
    <property type="entry name" value="ARM-type_fold"/>
</dbReference>
<dbReference type="InterPro" id="IPR050817">
    <property type="entry name" value="DjlA_DnaK_co-chaperone"/>
</dbReference>
<name>A0A645CWV4_9ZZZZ</name>
<dbReference type="PROSITE" id="PS50076">
    <property type="entry name" value="DNAJ_2"/>
    <property type="match status" value="1"/>
</dbReference>
<dbReference type="CDD" id="cd06257">
    <property type="entry name" value="DnaJ"/>
    <property type="match status" value="1"/>
</dbReference>
<dbReference type="InterPro" id="IPR001623">
    <property type="entry name" value="DnaJ_domain"/>
</dbReference>
<accession>A0A645CWV4</accession>
<dbReference type="Pfam" id="PF00226">
    <property type="entry name" value="DnaJ"/>
    <property type="match status" value="1"/>
</dbReference>
<dbReference type="PRINTS" id="PR00625">
    <property type="entry name" value="JDOMAIN"/>
</dbReference>
<dbReference type="InterPro" id="IPR036869">
    <property type="entry name" value="J_dom_sf"/>
</dbReference>
<dbReference type="Gene3D" id="1.10.287.110">
    <property type="entry name" value="DnaJ domain"/>
    <property type="match status" value="1"/>
</dbReference>
<feature type="domain" description="J" evidence="2">
    <location>
        <begin position="9"/>
        <end position="72"/>
    </location>
</feature>
<feature type="compositionally biased region" description="Basic and acidic residues" evidence="1">
    <location>
        <begin position="104"/>
        <end position="114"/>
    </location>
</feature>
<proteinExistence type="predicted"/>
<sequence length="335" mass="36551">MAVPLELLDCFEILGVSPGAHPGEIRSAFRRLALSFHPDVAGPQGACRFEAIAAAYSVLKSASPVEIADALKKGRKAPGTPPGKDRGGSPFRWRRKKQAPPSPSEKKKEEEEGSGRVRELLLERALVEAELSVARLLEKAGEGENDGDVSRVVRRLLGAHPEVRLLALRSLGRKAAEGEVFAALLEMVRLWPVDEAVLERLLLPDYSPECRRKMAEALVARFSSLPEGPALAFLRWISPLPGREGFLGKALSHQSPRVLAAALSLWTGGGLPDDLALLRLLKRDEDCVLIPLLRVLKVRGVPPWAVPRLTALSEKHPSPAVRVWARSIVRAENLV</sequence>
<dbReference type="EMBL" id="VSSQ01030706">
    <property type="protein sequence ID" value="MPM81335.1"/>
    <property type="molecule type" value="Genomic_DNA"/>
</dbReference>
<gene>
    <name evidence="3" type="primary">dnaJ_52</name>
    <name evidence="3" type="ORF">SDC9_128387</name>
</gene>
<comment type="caution">
    <text evidence="3">The sequence shown here is derived from an EMBL/GenBank/DDBJ whole genome shotgun (WGS) entry which is preliminary data.</text>
</comment>
<evidence type="ECO:0000313" key="3">
    <source>
        <dbReference type="EMBL" id="MPM81335.1"/>
    </source>
</evidence>
<protein>
    <submittedName>
        <fullName evidence="3">Chaperone protein DnaJ</fullName>
    </submittedName>
</protein>
<dbReference type="SMART" id="SM00271">
    <property type="entry name" value="DnaJ"/>
    <property type="match status" value="1"/>
</dbReference>